<keyword evidence="1" id="KW-0472">Membrane</keyword>
<keyword evidence="1" id="KW-0812">Transmembrane</keyword>
<protein>
    <submittedName>
        <fullName evidence="2">Thioredoxin reductase-like selenoprotein T1b</fullName>
    </submittedName>
</protein>
<comment type="caution">
    <text evidence="2">The sequence shown here is derived from an EMBL/GenBank/DDBJ whole genome shotgun (WGS) entry which is preliminary data.</text>
</comment>
<name>A0A8X6H863_TRICU</name>
<accession>A0A8X6H863</accession>
<gene>
    <name evidence="2" type="primary">selenot1b_2</name>
    <name evidence="2" type="ORF">TNCT_121641</name>
</gene>
<evidence type="ECO:0000313" key="2">
    <source>
        <dbReference type="EMBL" id="GFR18539.1"/>
    </source>
</evidence>
<organism evidence="2 3">
    <name type="scientific">Trichonephila clavata</name>
    <name type="common">Joro spider</name>
    <name type="synonym">Nephila clavata</name>
    <dbReference type="NCBI Taxonomy" id="2740835"/>
    <lineage>
        <taxon>Eukaryota</taxon>
        <taxon>Metazoa</taxon>
        <taxon>Ecdysozoa</taxon>
        <taxon>Arthropoda</taxon>
        <taxon>Chelicerata</taxon>
        <taxon>Arachnida</taxon>
        <taxon>Araneae</taxon>
        <taxon>Araneomorphae</taxon>
        <taxon>Entelegynae</taxon>
        <taxon>Araneoidea</taxon>
        <taxon>Nephilidae</taxon>
        <taxon>Trichonephila</taxon>
    </lineage>
</organism>
<dbReference type="OrthoDB" id="60822at2759"/>
<sequence length="129" mass="15003">MHLASLIGFAKWCLIAMVLANFNPFVALRMNTPAIFTWMSQNKLYACLMVFFLSNTIEGQLISTGAFEIIFNDVPEYQSIFITFIIYIQCTFVYCRFSVNHKLYFFRLYEVFHTKQNLPVRNGCHLSGS</sequence>
<dbReference type="Proteomes" id="UP000887116">
    <property type="component" value="Unassembled WGS sequence"/>
</dbReference>
<keyword evidence="1" id="KW-1133">Transmembrane helix</keyword>
<dbReference type="EMBL" id="BMAO01027627">
    <property type="protein sequence ID" value="GFR18539.1"/>
    <property type="molecule type" value="Genomic_DNA"/>
</dbReference>
<dbReference type="GO" id="GO:0004791">
    <property type="term" value="F:thioredoxin-disulfide reductase (NADPH) activity"/>
    <property type="evidence" value="ECO:0007669"/>
    <property type="project" value="TreeGrafter"/>
</dbReference>
<feature type="transmembrane region" description="Helical" evidence="1">
    <location>
        <begin position="44"/>
        <end position="71"/>
    </location>
</feature>
<dbReference type="PANTHER" id="PTHR13544">
    <property type="entry name" value="SELENOPROTEIN T"/>
    <property type="match status" value="1"/>
</dbReference>
<feature type="transmembrane region" description="Helical" evidence="1">
    <location>
        <begin position="6"/>
        <end position="23"/>
    </location>
</feature>
<dbReference type="InterPro" id="IPR019389">
    <property type="entry name" value="Selenoprotein_T"/>
</dbReference>
<feature type="transmembrane region" description="Helical" evidence="1">
    <location>
        <begin position="77"/>
        <end position="97"/>
    </location>
</feature>
<dbReference type="AlphaFoldDB" id="A0A8X6H863"/>
<dbReference type="GO" id="GO:0005789">
    <property type="term" value="C:endoplasmic reticulum membrane"/>
    <property type="evidence" value="ECO:0007669"/>
    <property type="project" value="TreeGrafter"/>
</dbReference>
<proteinExistence type="predicted"/>
<dbReference type="GO" id="GO:0045454">
    <property type="term" value="P:cell redox homeostasis"/>
    <property type="evidence" value="ECO:0007669"/>
    <property type="project" value="TreeGrafter"/>
</dbReference>
<keyword evidence="3" id="KW-1185">Reference proteome</keyword>
<dbReference type="PANTHER" id="PTHR13544:SF0">
    <property type="entry name" value="THIOREDOXIN REDUCTASE-LIKE SELENOPROTEIN T"/>
    <property type="match status" value="1"/>
</dbReference>
<evidence type="ECO:0000256" key="1">
    <source>
        <dbReference type="SAM" id="Phobius"/>
    </source>
</evidence>
<reference evidence="2" key="1">
    <citation type="submission" date="2020-07" db="EMBL/GenBank/DDBJ databases">
        <title>Multicomponent nature underlies the extraordinary mechanical properties of spider dragline silk.</title>
        <authorList>
            <person name="Kono N."/>
            <person name="Nakamura H."/>
            <person name="Mori M."/>
            <person name="Yoshida Y."/>
            <person name="Ohtoshi R."/>
            <person name="Malay A.D."/>
            <person name="Moran D.A.P."/>
            <person name="Tomita M."/>
            <person name="Numata K."/>
            <person name="Arakawa K."/>
        </authorList>
    </citation>
    <scope>NUCLEOTIDE SEQUENCE</scope>
</reference>
<evidence type="ECO:0000313" key="3">
    <source>
        <dbReference type="Proteomes" id="UP000887116"/>
    </source>
</evidence>